<reference evidence="1 2" key="1">
    <citation type="submission" date="2018-12" db="EMBL/GenBank/DDBJ databases">
        <title>Complete genome sequence of Haloplanus rallus MBLA0036.</title>
        <authorList>
            <person name="Nam Y.-d."/>
            <person name="Kang J."/>
            <person name="Chung W.-H."/>
            <person name="Park Y.S."/>
        </authorList>
    </citation>
    <scope>NUCLEOTIDE SEQUENCE [LARGE SCALE GENOMIC DNA]</scope>
    <source>
        <strain evidence="1 2">MBLA0036</strain>
    </source>
</reference>
<sequence length="205" mass="21750">MTEEERTDAEARIDLYGAVWTLFRDRPFDAETLGRRLVERGDHKVVAGSDEPAASLARLVEAGVLESTPEGYRVVVEPNAAADALAADEPLSTEAARRRVLSSLTASASDESGTLVREGERYAVVELGVEESVEAAADRAVAAVDADHRGVVVATPGTNADSAQRLADRLIETRSWAKAGSTVVEGDDAADELVFRLYLDAPGGV</sequence>
<dbReference type="EMBL" id="CP034345">
    <property type="protein sequence ID" value="QGX94518.1"/>
    <property type="molecule type" value="Genomic_DNA"/>
</dbReference>
<proteinExistence type="predicted"/>
<dbReference type="RefSeq" id="WP_157688792.1">
    <property type="nucleotide sequence ID" value="NZ_CP034345.1"/>
</dbReference>
<accession>A0A6B9F2Q2</accession>
<gene>
    <name evidence="1" type="ORF">EI982_06820</name>
</gene>
<keyword evidence="2" id="KW-1185">Reference proteome</keyword>
<organism evidence="1 2">
    <name type="scientific">Haloplanus rallus</name>
    <dbReference type="NCBI Taxonomy" id="1816183"/>
    <lineage>
        <taxon>Archaea</taxon>
        <taxon>Methanobacteriati</taxon>
        <taxon>Methanobacteriota</taxon>
        <taxon>Stenosarchaea group</taxon>
        <taxon>Halobacteria</taxon>
        <taxon>Halobacteriales</taxon>
        <taxon>Haloferacaceae</taxon>
        <taxon>Haloplanus</taxon>
    </lineage>
</organism>
<dbReference type="AlphaFoldDB" id="A0A6B9F2Q2"/>
<dbReference type="GeneID" id="99245813"/>
<name>A0A6B9F2Q2_9EURY</name>
<protein>
    <submittedName>
        <fullName evidence="1">Uncharacterized protein</fullName>
    </submittedName>
</protein>
<evidence type="ECO:0000313" key="2">
    <source>
        <dbReference type="Proteomes" id="UP000428325"/>
    </source>
</evidence>
<dbReference type="OrthoDB" id="308058at2157"/>
<dbReference type="KEGG" id="hra:EI982_06820"/>
<evidence type="ECO:0000313" key="1">
    <source>
        <dbReference type="EMBL" id="QGX94518.1"/>
    </source>
</evidence>
<dbReference type="Proteomes" id="UP000428325">
    <property type="component" value="Chromosome"/>
</dbReference>